<accession>A0A5U3ERU2</accession>
<dbReference type="EMBL" id="AAGLPX010000013">
    <property type="protein sequence ID" value="EBP3998754.1"/>
    <property type="molecule type" value="Genomic_DNA"/>
</dbReference>
<dbReference type="AlphaFoldDB" id="A0A5U3ERU2"/>
<dbReference type="Proteomes" id="UP000839575">
    <property type="component" value="Unassembled WGS sequence"/>
</dbReference>
<comment type="caution">
    <text evidence="2">The sequence shown here is derived from an EMBL/GenBank/DDBJ whole genome shotgun (WGS) entry which is preliminary data.</text>
</comment>
<feature type="compositionally biased region" description="Basic and acidic residues" evidence="1">
    <location>
        <begin position="169"/>
        <end position="190"/>
    </location>
</feature>
<evidence type="ECO:0008006" key="4">
    <source>
        <dbReference type="Google" id="ProtNLM"/>
    </source>
</evidence>
<protein>
    <recommendedName>
        <fullName evidence="4">Lambda-like tail fibre protein N-terminal domain-containing protein</fullName>
    </recommendedName>
</protein>
<organism evidence="2 3">
    <name type="scientific">Salmonella enterica I</name>
    <dbReference type="NCBI Taxonomy" id="59201"/>
    <lineage>
        <taxon>Bacteria</taxon>
        <taxon>Pseudomonadati</taxon>
        <taxon>Pseudomonadota</taxon>
        <taxon>Gammaproteobacteria</taxon>
        <taxon>Enterobacterales</taxon>
        <taxon>Enterobacteriaceae</taxon>
        <taxon>Salmonella</taxon>
    </lineage>
</organism>
<evidence type="ECO:0000313" key="3">
    <source>
        <dbReference type="Proteomes" id="UP000839575"/>
    </source>
</evidence>
<feature type="region of interest" description="Disordered" evidence="1">
    <location>
        <begin position="133"/>
        <end position="153"/>
    </location>
</feature>
<evidence type="ECO:0000313" key="2">
    <source>
        <dbReference type="EMBL" id="EBP3998754.1"/>
    </source>
</evidence>
<sequence length="307" mass="32559">MAVIRGTLSNASGDPLAGVKIILTPVDETQKTVQAVTSMYGAYEMSVGEGDWRVTLDGRDNGIITVAYNARNGTLGHFMGQVSGCRKPAAPTIIKGDPGIPGQDGASAFEVWQRQQSEGSDISVSAYIAFQEGKKGDKGDPGPSAYDIWKSQQKDGADTSEAAYLTFQEGKKGDPGENGKDGENGRDGKDGISSVKTDGKTITGDGNTTPLALGPAEPYAVGTYISAMIDASYLYDGHAPTDGSLIERGTVLDMGDVLGTIVDGSLIFPSDTNHYNTYVFHPPGQWISCSSIYISNVNIFAIWRRIR</sequence>
<reference evidence="2 3" key="1">
    <citation type="submission" date="2018-07" db="EMBL/GenBank/DDBJ databases">
        <authorList>
            <consortium name="GenomeTrakr network: Whole genome sequencing for foodborne pathogen traceback"/>
        </authorList>
    </citation>
    <scope>NUCLEOTIDE SEQUENCE [LARGE SCALE GENOMIC DNA]</scope>
    <source>
        <strain evidence="2 3">CFSAN002851</strain>
    </source>
</reference>
<name>A0A5U3ERU2_SALET</name>
<feature type="region of interest" description="Disordered" evidence="1">
    <location>
        <begin position="167"/>
        <end position="212"/>
    </location>
</feature>
<proteinExistence type="predicted"/>
<evidence type="ECO:0000256" key="1">
    <source>
        <dbReference type="SAM" id="MobiDB-lite"/>
    </source>
</evidence>
<gene>
    <name evidence="2" type="ORF">S301_08675</name>
</gene>